<accession>A0A0F8XV00</accession>
<gene>
    <name evidence="1" type="ORF">LCGC14_2977660</name>
</gene>
<evidence type="ECO:0000313" key="1">
    <source>
        <dbReference type="EMBL" id="KKK65090.1"/>
    </source>
</evidence>
<comment type="caution">
    <text evidence="1">The sequence shown here is derived from an EMBL/GenBank/DDBJ whole genome shotgun (WGS) entry which is preliminary data.</text>
</comment>
<organism evidence="1">
    <name type="scientific">marine sediment metagenome</name>
    <dbReference type="NCBI Taxonomy" id="412755"/>
    <lineage>
        <taxon>unclassified sequences</taxon>
        <taxon>metagenomes</taxon>
        <taxon>ecological metagenomes</taxon>
    </lineage>
</organism>
<sequence>MFNFKKIAAIGTSALMIGMSAGVAAAANYPAPFVVGGSADVAVVYGTGSGVSVLDAVEAGNLQSNLQSFMAGTGGTAATTTGGDSVLLAKTSDNLNLGDRWNVFTGSVDDDDLTTLLADGSYIADDNDEFDYEQKISLGSPSLNHSRDSDYESEVGLTERTPFIGFKLSSSTYVLNYTLDFIQDAESDVVSGDLDDLEGSDLTLFGKTFYVSDWKNGSASGYTGKLTLLDSAVKSTVNEGETASVSIGGSTYS</sequence>
<feature type="non-terminal residue" evidence="1">
    <location>
        <position position="253"/>
    </location>
</feature>
<proteinExistence type="predicted"/>
<reference evidence="1" key="1">
    <citation type="journal article" date="2015" name="Nature">
        <title>Complex archaea that bridge the gap between prokaryotes and eukaryotes.</title>
        <authorList>
            <person name="Spang A."/>
            <person name="Saw J.H."/>
            <person name="Jorgensen S.L."/>
            <person name="Zaremba-Niedzwiedzka K."/>
            <person name="Martijn J."/>
            <person name="Lind A.E."/>
            <person name="van Eijk R."/>
            <person name="Schleper C."/>
            <person name="Guy L."/>
            <person name="Ettema T.J."/>
        </authorList>
    </citation>
    <scope>NUCLEOTIDE SEQUENCE</scope>
</reference>
<dbReference type="EMBL" id="LAZR01060723">
    <property type="protein sequence ID" value="KKK65090.1"/>
    <property type="molecule type" value="Genomic_DNA"/>
</dbReference>
<evidence type="ECO:0008006" key="2">
    <source>
        <dbReference type="Google" id="ProtNLM"/>
    </source>
</evidence>
<name>A0A0F8XV00_9ZZZZ</name>
<dbReference type="AlphaFoldDB" id="A0A0F8XV00"/>
<protein>
    <recommendedName>
        <fullName evidence="2">S-layer protein N-terminal domain-containing protein</fullName>
    </recommendedName>
</protein>